<keyword evidence="1" id="KW-1133">Transmembrane helix</keyword>
<gene>
    <name evidence="2" type="ORF">J2S14_001545</name>
</gene>
<reference evidence="2 3" key="1">
    <citation type="submission" date="2023-07" db="EMBL/GenBank/DDBJ databases">
        <title>Genomic Encyclopedia of Type Strains, Phase IV (KMG-IV): sequencing the most valuable type-strain genomes for metagenomic binning, comparative biology and taxonomic classification.</title>
        <authorList>
            <person name="Goeker M."/>
        </authorList>
    </citation>
    <scope>NUCLEOTIDE SEQUENCE [LARGE SCALE GENOMIC DNA]</scope>
    <source>
        <strain evidence="2 3">DSM 27848</strain>
    </source>
</reference>
<dbReference type="Proteomes" id="UP001232343">
    <property type="component" value="Unassembled WGS sequence"/>
</dbReference>
<dbReference type="RefSeq" id="WP_244680734.1">
    <property type="nucleotide sequence ID" value="NZ_JALIRM010000002.1"/>
</dbReference>
<evidence type="ECO:0000313" key="3">
    <source>
        <dbReference type="Proteomes" id="UP001232343"/>
    </source>
</evidence>
<organism evidence="2 3">
    <name type="scientific">Lederbergia wuyishanensis</name>
    <dbReference type="NCBI Taxonomy" id="1347903"/>
    <lineage>
        <taxon>Bacteria</taxon>
        <taxon>Bacillati</taxon>
        <taxon>Bacillota</taxon>
        <taxon>Bacilli</taxon>
        <taxon>Bacillales</taxon>
        <taxon>Bacillaceae</taxon>
        <taxon>Lederbergia</taxon>
    </lineage>
</organism>
<keyword evidence="1" id="KW-0472">Membrane</keyword>
<comment type="caution">
    <text evidence="2">The sequence shown here is derived from an EMBL/GenBank/DDBJ whole genome shotgun (WGS) entry which is preliminary data.</text>
</comment>
<keyword evidence="1" id="KW-0812">Transmembrane</keyword>
<proteinExistence type="predicted"/>
<dbReference type="EMBL" id="JAUSUO010000002">
    <property type="protein sequence ID" value="MDQ0342733.1"/>
    <property type="molecule type" value="Genomic_DNA"/>
</dbReference>
<keyword evidence="3" id="KW-1185">Reference proteome</keyword>
<protein>
    <submittedName>
        <fullName evidence="2">Uncharacterized protein</fullName>
    </submittedName>
</protein>
<evidence type="ECO:0000256" key="1">
    <source>
        <dbReference type="SAM" id="Phobius"/>
    </source>
</evidence>
<accession>A0ABU0D2Y5</accession>
<feature type="transmembrane region" description="Helical" evidence="1">
    <location>
        <begin position="6"/>
        <end position="26"/>
    </location>
</feature>
<name>A0ABU0D2Y5_9BACI</name>
<sequence>MGKLKYLGVAVLIVLLMGAAVWLVTFMKSEEFVYKDNGMLHWIEMTSRNGKIKGTYHQKEIIDEIGEVPFIEEKKYSFTGKTTENGFELVLKSGGENRQFDASYSEGDLFFREHGKSDAKLFQSIRKKELDDYEKELQEELQVAIDESEEKFKSFIRTFFSELKSIYGYLYTAENGEYQLFVKIDEALLEGELSGSLLMMQQTGEKNNPYEEIRYELNGITDGHMLQFYTTVDGKSTKMKGNFHGDASSFDLSFWEANQKLTFNAVTKEQFKKNYDEFKAKVQGE</sequence>
<evidence type="ECO:0000313" key="2">
    <source>
        <dbReference type="EMBL" id="MDQ0342733.1"/>
    </source>
</evidence>